<protein>
    <submittedName>
        <fullName evidence="1">Uncharacterized protein</fullName>
    </submittedName>
</protein>
<organism evidence="1 2">
    <name type="scientific">Dreissena polymorpha</name>
    <name type="common">Zebra mussel</name>
    <name type="synonym">Mytilus polymorpha</name>
    <dbReference type="NCBI Taxonomy" id="45954"/>
    <lineage>
        <taxon>Eukaryota</taxon>
        <taxon>Metazoa</taxon>
        <taxon>Spiralia</taxon>
        <taxon>Lophotrochozoa</taxon>
        <taxon>Mollusca</taxon>
        <taxon>Bivalvia</taxon>
        <taxon>Autobranchia</taxon>
        <taxon>Heteroconchia</taxon>
        <taxon>Euheterodonta</taxon>
        <taxon>Imparidentia</taxon>
        <taxon>Neoheterodontei</taxon>
        <taxon>Myida</taxon>
        <taxon>Dreissenoidea</taxon>
        <taxon>Dreissenidae</taxon>
        <taxon>Dreissena</taxon>
    </lineage>
</organism>
<reference evidence="1" key="2">
    <citation type="submission" date="2020-11" db="EMBL/GenBank/DDBJ databases">
        <authorList>
            <person name="McCartney M.A."/>
            <person name="Auch B."/>
            <person name="Kono T."/>
            <person name="Mallez S."/>
            <person name="Becker A."/>
            <person name="Gohl D.M."/>
            <person name="Silverstein K.A.T."/>
            <person name="Koren S."/>
            <person name="Bechman K.B."/>
            <person name="Herman A."/>
            <person name="Abrahante J.E."/>
            <person name="Garbe J."/>
        </authorList>
    </citation>
    <scope>NUCLEOTIDE SEQUENCE</scope>
    <source>
        <strain evidence="1">Duluth1</strain>
        <tissue evidence="1">Whole animal</tissue>
    </source>
</reference>
<gene>
    <name evidence="1" type="ORF">DPMN_127679</name>
</gene>
<evidence type="ECO:0000313" key="2">
    <source>
        <dbReference type="Proteomes" id="UP000828390"/>
    </source>
</evidence>
<name>A0A9D4H5P8_DREPO</name>
<proteinExistence type="predicted"/>
<dbReference type="Proteomes" id="UP000828390">
    <property type="component" value="Unassembled WGS sequence"/>
</dbReference>
<accession>A0A9D4H5P8</accession>
<keyword evidence="2" id="KW-1185">Reference proteome</keyword>
<evidence type="ECO:0000313" key="1">
    <source>
        <dbReference type="EMBL" id="KAH3825797.1"/>
    </source>
</evidence>
<sequence>MNSTTCCACAAKFGKEVEGNPCTICEKVFCTSCCALKSKLEMTASRRGRRSCVCQRLIDTSKNYHCYSFICCLAHLDIGINNVQIYSPTCQ</sequence>
<comment type="caution">
    <text evidence="1">The sequence shown here is derived from an EMBL/GenBank/DDBJ whole genome shotgun (WGS) entry which is preliminary data.</text>
</comment>
<dbReference type="EMBL" id="JAIWYP010000005">
    <property type="protein sequence ID" value="KAH3825797.1"/>
    <property type="molecule type" value="Genomic_DNA"/>
</dbReference>
<dbReference type="AlphaFoldDB" id="A0A9D4H5P8"/>
<reference evidence="1" key="1">
    <citation type="journal article" date="2019" name="bioRxiv">
        <title>The Genome of the Zebra Mussel, Dreissena polymorpha: A Resource for Invasive Species Research.</title>
        <authorList>
            <person name="McCartney M.A."/>
            <person name="Auch B."/>
            <person name="Kono T."/>
            <person name="Mallez S."/>
            <person name="Zhang Y."/>
            <person name="Obille A."/>
            <person name="Becker A."/>
            <person name="Abrahante J.E."/>
            <person name="Garbe J."/>
            <person name="Badalamenti J.P."/>
            <person name="Herman A."/>
            <person name="Mangelson H."/>
            <person name="Liachko I."/>
            <person name="Sullivan S."/>
            <person name="Sone E.D."/>
            <person name="Koren S."/>
            <person name="Silverstein K.A.T."/>
            <person name="Beckman K.B."/>
            <person name="Gohl D.M."/>
        </authorList>
    </citation>
    <scope>NUCLEOTIDE SEQUENCE</scope>
    <source>
        <strain evidence="1">Duluth1</strain>
        <tissue evidence="1">Whole animal</tissue>
    </source>
</reference>